<evidence type="ECO:0000313" key="6">
    <source>
        <dbReference type="EMBL" id="TWW81366.1"/>
    </source>
</evidence>
<accession>A0A5C6PR23</accession>
<feature type="compositionally biased region" description="Basic and acidic residues" evidence="4">
    <location>
        <begin position="707"/>
        <end position="718"/>
    </location>
</feature>
<feature type="region of interest" description="Disordered" evidence="4">
    <location>
        <begin position="331"/>
        <end position="352"/>
    </location>
</feature>
<evidence type="ECO:0000256" key="4">
    <source>
        <dbReference type="SAM" id="MobiDB-lite"/>
    </source>
</evidence>
<dbReference type="InterPro" id="IPR011993">
    <property type="entry name" value="PH-like_dom_sf"/>
</dbReference>
<dbReference type="PANTHER" id="PTHR12752">
    <property type="entry name" value="PHOSPHOINOSITOL 3-PHOSPHATE-BINDING PROTEIN"/>
    <property type="match status" value="1"/>
</dbReference>
<evidence type="ECO:0000256" key="1">
    <source>
        <dbReference type="ARBA" id="ARBA00004496"/>
    </source>
</evidence>
<organism evidence="6 7">
    <name type="scientific">Takifugu flavidus</name>
    <name type="common">sansaifugu</name>
    <dbReference type="NCBI Taxonomy" id="433684"/>
    <lineage>
        <taxon>Eukaryota</taxon>
        <taxon>Metazoa</taxon>
        <taxon>Chordata</taxon>
        <taxon>Craniata</taxon>
        <taxon>Vertebrata</taxon>
        <taxon>Euteleostomi</taxon>
        <taxon>Actinopterygii</taxon>
        <taxon>Neopterygii</taxon>
        <taxon>Teleostei</taxon>
        <taxon>Neoteleostei</taxon>
        <taxon>Acanthomorphata</taxon>
        <taxon>Eupercaria</taxon>
        <taxon>Tetraodontiformes</taxon>
        <taxon>Tetradontoidea</taxon>
        <taxon>Tetraodontidae</taxon>
        <taxon>Takifugu</taxon>
    </lineage>
</organism>
<dbReference type="GO" id="GO:0016020">
    <property type="term" value="C:membrane"/>
    <property type="evidence" value="ECO:0007669"/>
    <property type="project" value="UniProtKB-ARBA"/>
</dbReference>
<evidence type="ECO:0000259" key="5">
    <source>
        <dbReference type="PROSITE" id="PS50003"/>
    </source>
</evidence>
<dbReference type="Pfam" id="PF00169">
    <property type="entry name" value="PH"/>
    <property type="match status" value="1"/>
</dbReference>
<feature type="region of interest" description="Disordered" evidence="4">
    <location>
        <begin position="514"/>
        <end position="550"/>
    </location>
</feature>
<keyword evidence="3" id="KW-0597">Phosphoprotein</keyword>
<feature type="domain" description="PH" evidence="5">
    <location>
        <begin position="60"/>
        <end position="159"/>
    </location>
</feature>
<dbReference type="Proteomes" id="UP000324091">
    <property type="component" value="Chromosome 1"/>
</dbReference>
<feature type="compositionally biased region" description="Basic and acidic residues" evidence="4">
    <location>
        <begin position="571"/>
        <end position="586"/>
    </location>
</feature>
<evidence type="ECO:0000313" key="7">
    <source>
        <dbReference type="Proteomes" id="UP000324091"/>
    </source>
</evidence>
<reference evidence="6 7" key="1">
    <citation type="submission" date="2019-04" db="EMBL/GenBank/DDBJ databases">
        <title>Chromosome genome assembly for Takifugu flavidus.</title>
        <authorList>
            <person name="Xiao S."/>
        </authorList>
    </citation>
    <scope>NUCLEOTIDE SEQUENCE [LARGE SCALE GENOMIC DNA]</scope>
    <source>
        <strain evidence="6">HTHZ2018</strain>
        <tissue evidence="6">Muscle</tissue>
    </source>
</reference>
<dbReference type="CDD" id="cd13248">
    <property type="entry name" value="PH_PEPP1_2_3"/>
    <property type="match status" value="1"/>
</dbReference>
<feature type="compositionally biased region" description="Basic and acidic residues" evidence="4">
    <location>
        <begin position="993"/>
        <end position="1006"/>
    </location>
</feature>
<sequence>MERGEASRLAHLLRMDDHDRISQASSVATISYFPVIKEGSGKVQTFGKRCQASKRDPNCPVVIRGWLNKKDSSGLKLWKRRWFVLSNYCLFYYKDSREETVMGSIPLPSYKILFCTPRECKNRKFTFKVVHQGMRSYFFSADTQEDMLGWVRALSQSASMETDGSLHRRCSSYQDFTKIGGSSESVDLTKPTSDGEGPALKHRHISRTLSEPTHLTGGRMGTTHSEHRGRRTARHRNSRTPSPADFNRRRACGPELDDILPGRNTPPAHAEMMGQASLSPRGQLGSRPHTPVGRVDIRPHDDAVMGPQTLYYTPASPKLEYNVTPSPPVTERWQNLNKSPKLDPREIPPMRPLESDADTVLTRLCGCDKLLQSLSVELAQLQMDKDGVQCALEVSRLQLEKWKNPEPRAQEEALAQKALLQEELVTIRARMCDVSLEMERVWSQYERMESELMVIRSHLQHICNFGIPQIFYQEQCQAQRELWMMEDIMAGLKINRDHFCFLLGLQRHHRFYQTASHPGSPASPTERLPTGLPMDEEQEPPVRPPLPLELHENNLDDAWTESPYEKIKMSEEEQMERMKRNQERLANRKKSSLSSPGAQRLSQGSETTEEPPFPLRVTRVVTAVLPSSLVARRVSVEDPPPELRNPLPERIQSELQQRPTEQSKRTYNKPRLFLEIPDQIQSSAEMHPDQTVTKANRQQSAQAVKESWPEGRRAEPTETSRTQAAVAREHAEEQPPATLTPDVDADHCLTAEQRQAKLRRVERIRERVLRSAARESVSTNHQPPTIGETKDARVASDSNRKEWPKAELESQDRSGEDSISGLTAPHLFSKRPPEMDEIDRNSPYHVSSMKVYQKDGGKGFTVCKNEDEPMLQEPVADNDTEKDLSSCDVRAKWFLSTNHWQGFIPLPGVDSSPDIRNFSENVMDSEEMSPAVSESLEKMKDNYSLFYKIACDISISDTDITKNAENDGQASPGSEEKEQLIITEAAEETTQESNRDDKNLLKETQDKSTSGTSRSPEKEAGVPDGIPQNGNEDIVCQEGPKLRESVLRPSVRVTSSDPTLDGKAKLEGEDDKVKELKSSSSLSEEHKDKVQEREFSITRPSSACEARSVTRSASLGKARVTVLRTSF</sequence>
<feature type="region of interest" description="Disordered" evidence="4">
    <location>
        <begin position="986"/>
        <end position="1096"/>
    </location>
</feature>
<keyword evidence="7" id="KW-1185">Reference proteome</keyword>
<evidence type="ECO:0000256" key="3">
    <source>
        <dbReference type="ARBA" id="ARBA00022553"/>
    </source>
</evidence>
<feature type="region of interest" description="Disordered" evidence="4">
    <location>
        <begin position="686"/>
        <end position="747"/>
    </location>
</feature>
<feature type="compositionally biased region" description="Basic and acidic residues" evidence="4">
    <location>
        <begin position="831"/>
        <end position="841"/>
    </location>
</feature>
<dbReference type="SUPFAM" id="SSF50729">
    <property type="entry name" value="PH domain-like"/>
    <property type="match status" value="1"/>
</dbReference>
<feature type="compositionally biased region" description="Polar residues" evidence="4">
    <location>
        <begin position="181"/>
        <end position="192"/>
    </location>
</feature>
<dbReference type="FunFam" id="2.30.29.30:FF:000103">
    <property type="entry name" value="Pleckstrin homology domain-containing family A member 4"/>
    <property type="match status" value="1"/>
</dbReference>
<feature type="region of interest" description="Disordered" evidence="4">
    <location>
        <begin position="277"/>
        <end position="304"/>
    </location>
</feature>
<dbReference type="PROSITE" id="PS50003">
    <property type="entry name" value="PH_DOMAIN"/>
    <property type="match status" value="1"/>
</dbReference>
<dbReference type="AlphaFoldDB" id="A0A5C6PR23"/>
<dbReference type="EMBL" id="RHFK02000001">
    <property type="protein sequence ID" value="TWW81366.1"/>
    <property type="molecule type" value="Genomic_DNA"/>
</dbReference>
<feature type="region of interest" description="Disordered" evidence="4">
    <location>
        <begin position="181"/>
        <end position="252"/>
    </location>
</feature>
<name>A0A5C6PR23_9TELE</name>
<comment type="subcellular location">
    <subcellularLocation>
        <location evidence="1">Cytoplasm</location>
    </subcellularLocation>
</comment>
<keyword evidence="2" id="KW-0963">Cytoplasm</keyword>
<dbReference type="PANTHER" id="PTHR12752:SF7">
    <property type="entry name" value="PLECKSTRIN HOMOLOGY DOMAIN-CONTAINING FAMILY A MEMBER 4"/>
    <property type="match status" value="1"/>
</dbReference>
<dbReference type="Pfam" id="PF25541">
    <property type="entry name" value="TBCA_PH"/>
    <property type="match status" value="1"/>
</dbReference>
<evidence type="ECO:0000256" key="2">
    <source>
        <dbReference type="ARBA" id="ARBA00022490"/>
    </source>
</evidence>
<feature type="compositionally biased region" description="Polar residues" evidence="4">
    <location>
        <begin position="592"/>
        <end position="606"/>
    </location>
</feature>
<feature type="region of interest" description="Disordered" evidence="4">
    <location>
        <begin position="636"/>
        <end position="666"/>
    </location>
</feature>
<dbReference type="GO" id="GO:0005737">
    <property type="term" value="C:cytoplasm"/>
    <property type="evidence" value="ECO:0007669"/>
    <property type="project" value="UniProtKB-SubCell"/>
</dbReference>
<feature type="compositionally biased region" description="Polar residues" evidence="4">
    <location>
        <begin position="686"/>
        <end position="702"/>
    </location>
</feature>
<feature type="compositionally biased region" description="Basic residues" evidence="4">
    <location>
        <begin position="227"/>
        <end position="238"/>
    </location>
</feature>
<proteinExistence type="predicted"/>
<dbReference type="InterPro" id="IPR001849">
    <property type="entry name" value="PH_domain"/>
</dbReference>
<feature type="region of interest" description="Disordered" evidence="4">
    <location>
        <begin position="571"/>
        <end position="613"/>
    </location>
</feature>
<feature type="region of interest" description="Disordered" evidence="4">
    <location>
        <begin position="771"/>
        <end position="841"/>
    </location>
</feature>
<protein>
    <submittedName>
        <fullName evidence="6">Pleckstrin-like proteiny domain-containing family A member 4</fullName>
    </submittedName>
</protein>
<dbReference type="SMART" id="SM00233">
    <property type="entry name" value="PH"/>
    <property type="match status" value="1"/>
</dbReference>
<feature type="compositionally biased region" description="Basic and acidic residues" evidence="4">
    <location>
        <begin position="1060"/>
        <end position="1096"/>
    </location>
</feature>
<dbReference type="Gene3D" id="2.30.29.30">
    <property type="entry name" value="Pleckstrin-homology domain (PH domain)/Phosphotyrosine-binding domain (PTB)"/>
    <property type="match status" value="1"/>
</dbReference>
<dbReference type="InterPro" id="IPR057971">
    <property type="entry name" value="PKHA4-7_TBCA"/>
</dbReference>
<dbReference type="InterPro" id="IPR040392">
    <property type="entry name" value="PKHA4-7_PH"/>
</dbReference>
<gene>
    <name evidence="6" type="ORF">D4764_01G0011810</name>
</gene>
<feature type="compositionally biased region" description="Basic and acidic residues" evidence="4">
    <location>
        <begin position="788"/>
        <end position="816"/>
    </location>
</feature>
<comment type="caution">
    <text evidence="6">The sequence shown here is derived from an EMBL/GenBank/DDBJ whole genome shotgun (WGS) entry which is preliminary data.</text>
</comment>